<dbReference type="Proteomes" id="UP000178656">
    <property type="component" value="Unassembled WGS sequence"/>
</dbReference>
<sequence length="347" mass="40049">MKKNALNNEIIIYEGDNGTPKIEARLNGETVWLTQAQLVDLFQSSKANVSEHIKNIYTEKELSPQATVRNFRTVQKEGDREVSRDIEHYNLDLIISLGYRVKSSIATKFRIWATARLREYIVKGFTMNDDFLKENGGGKYWHELLDRIRDIRSSEKVLYRQVLDLYATSLDYNPKALESIKFFKIVQNKLHYAAHGHTAAEVIAERADAGKPFMGLLTFSKGGVSKKDIAVAKNYLTEKELKILNNLVSGYFDFAEIYAMKRKPMYMKDYIRQLDNILSATGEKLLLDSGTINHEKAIDKAELEYKKYQAKALSEVERAYLDTIKTVQKKIEKKVKEPKLNRRKYAE</sequence>
<keyword evidence="1" id="KW-0175">Coiled coil</keyword>
<dbReference type="EMBL" id="MFGM01000034">
    <property type="protein sequence ID" value="OGF36509.1"/>
    <property type="molecule type" value="Genomic_DNA"/>
</dbReference>
<dbReference type="PANTHER" id="PTHR35810">
    <property type="entry name" value="CYTOPLASMIC PROTEIN-RELATED"/>
    <property type="match status" value="1"/>
</dbReference>
<reference evidence="2 3" key="1">
    <citation type="journal article" date="2016" name="Nat. Commun.">
        <title>Thousands of microbial genomes shed light on interconnected biogeochemical processes in an aquifer system.</title>
        <authorList>
            <person name="Anantharaman K."/>
            <person name="Brown C.T."/>
            <person name="Hug L.A."/>
            <person name="Sharon I."/>
            <person name="Castelle C.J."/>
            <person name="Probst A.J."/>
            <person name="Thomas B.C."/>
            <person name="Singh A."/>
            <person name="Wilkins M.J."/>
            <person name="Karaoz U."/>
            <person name="Brodie E.L."/>
            <person name="Williams K.H."/>
            <person name="Hubbard S.S."/>
            <person name="Banfield J.F."/>
        </authorList>
    </citation>
    <scope>NUCLEOTIDE SEQUENCE [LARGE SCALE GENOMIC DNA]</scope>
</reference>
<comment type="caution">
    <text evidence="2">The sequence shown here is derived from an EMBL/GenBank/DDBJ whole genome shotgun (WGS) entry which is preliminary data.</text>
</comment>
<evidence type="ECO:0000313" key="3">
    <source>
        <dbReference type="Proteomes" id="UP000178656"/>
    </source>
</evidence>
<organism evidence="2 3">
    <name type="scientific">Candidatus Falkowbacteria bacterium RIFOXYC2_FULL_48_21</name>
    <dbReference type="NCBI Taxonomy" id="1798005"/>
    <lineage>
        <taxon>Bacteria</taxon>
        <taxon>Candidatus Falkowiibacteriota</taxon>
    </lineage>
</organism>
<dbReference type="PIRSF" id="PIRSF015268">
    <property type="entry name" value="Virulence_RhuM"/>
    <property type="match status" value="1"/>
</dbReference>
<name>A0A1F5TC85_9BACT</name>
<dbReference type="Pfam" id="PF13310">
    <property type="entry name" value="Virulence_RhuM"/>
    <property type="match status" value="1"/>
</dbReference>
<proteinExistence type="predicted"/>
<evidence type="ECO:0000256" key="1">
    <source>
        <dbReference type="SAM" id="Coils"/>
    </source>
</evidence>
<dbReference type="PANTHER" id="PTHR35810:SF1">
    <property type="entry name" value="CYTOPLASMIC PROTEIN"/>
    <property type="match status" value="1"/>
</dbReference>
<feature type="coiled-coil region" evidence="1">
    <location>
        <begin position="291"/>
        <end position="318"/>
    </location>
</feature>
<accession>A0A1F5TC85</accession>
<evidence type="ECO:0000313" key="2">
    <source>
        <dbReference type="EMBL" id="OGF36509.1"/>
    </source>
</evidence>
<dbReference type="AlphaFoldDB" id="A0A1F5TC85"/>
<dbReference type="InterPro" id="IPR011204">
    <property type="entry name" value="Virulence_RhuM-like"/>
</dbReference>
<protein>
    <submittedName>
        <fullName evidence="2">Cell filamentation protein Fic</fullName>
    </submittedName>
</protein>
<gene>
    <name evidence="2" type="ORF">A2482_03560</name>
</gene>